<dbReference type="EMBL" id="CP157483">
    <property type="protein sequence ID" value="XBO44188.1"/>
    <property type="molecule type" value="Genomic_DNA"/>
</dbReference>
<dbReference type="InterPro" id="IPR038109">
    <property type="entry name" value="DNA_bind_recomb_sf"/>
</dbReference>
<dbReference type="InterPro" id="IPR050639">
    <property type="entry name" value="SSR_resolvase"/>
</dbReference>
<dbReference type="SUPFAM" id="SSF53041">
    <property type="entry name" value="Resolvase-like"/>
    <property type="match status" value="1"/>
</dbReference>
<evidence type="ECO:0000259" key="4">
    <source>
        <dbReference type="PROSITE" id="PS51737"/>
    </source>
</evidence>
<dbReference type="RefSeq" id="WP_406831660.1">
    <property type="nucleotide sequence ID" value="NZ_CP157483.1"/>
</dbReference>
<dbReference type="Pfam" id="PF07508">
    <property type="entry name" value="Recombinase"/>
    <property type="match status" value="1"/>
</dbReference>
<accession>A0AAU7JUQ2</accession>
<dbReference type="InterPro" id="IPR006119">
    <property type="entry name" value="Resolv_N"/>
</dbReference>
<dbReference type="SMART" id="SM00857">
    <property type="entry name" value="Resolvase"/>
    <property type="match status" value="1"/>
</dbReference>
<dbReference type="CDD" id="cd00338">
    <property type="entry name" value="Ser_Recombinase"/>
    <property type="match status" value="1"/>
</dbReference>
<dbReference type="PROSITE" id="PS51737">
    <property type="entry name" value="RECOMBINASE_DNA_BIND"/>
    <property type="match status" value="1"/>
</dbReference>
<dbReference type="PANTHER" id="PTHR30461:SF2">
    <property type="entry name" value="SERINE RECOMBINASE PINE-RELATED"/>
    <property type="match status" value="1"/>
</dbReference>
<keyword evidence="1" id="KW-0238">DNA-binding</keyword>
<feature type="domain" description="Resolvase/invertase-type recombinase catalytic" evidence="3">
    <location>
        <begin position="11"/>
        <end position="162"/>
    </location>
</feature>
<reference evidence="5" key="1">
    <citation type="submission" date="2024-05" db="EMBL/GenBank/DDBJ databases">
        <authorList>
            <person name="Kim S."/>
            <person name="Heo J."/>
            <person name="Choi H."/>
            <person name="Choi Y."/>
            <person name="Kwon S.-W."/>
            <person name="Kim Y."/>
        </authorList>
    </citation>
    <scope>NUCLEOTIDE SEQUENCE</scope>
    <source>
        <strain evidence="5">KACC 23699</strain>
    </source>
</reference>
<protein>
    <submittedName>
        <fullName evidence="5">Recombinase family protein</fullName>
    </submittedName>
</protein>
<evidence type="ECO:0000313" key="5">
    <source>
        <dbReference type="EMBL" id="XBO44188.1"/>
    </source>
</evidence>
<evidence type="ECO:0000256" key="2">
    <source>
        <dbReference type="ARBA" id="ARBA00023172"/>
    </source>
</evidence>
<dbReference type="Pfam" id="PF00239">
    <property type="entry name" value="Resolvase"/>
    <property type="match status" value="1"/>
</dbReference>
<sequence>MIPSEANLPLRAATYARQSKARADESAASPQAQREAATSFAAARGWQHVGHYEDVGASGYDPKAERPGLDALLATVRRREVDVVIVYRLDRLTRRGVVEAVRLVGEFAEHDAALSSVMEPYLDTSTPMNRGIFGLFAAMAEQESTNIEQRTRAAKAVLRRAGSYAGGPRVFGYSLGKEYRDGLTITVLVPVPKEAEVIADVARRVLEGASIAGEAKRLNRERIRTSTGKKWATASLSRLLKSPTIAGYLVERRPTMIDSLDEDGKPRKIQRGYERVVIRDESGRPVTAWPAVVDPTDWHRLQEVIGTRSSGRGPRPNPTLLGGADFFRCGDCGGRMGGDRRGEGRGSYRCIRHRSGSDDCKGAAISMPHLDAYLSRLVWDRAVDLDPDDADDLATLRSIAIRFNDATESDPEADSARRAALAVIADAETALNQLDDDRAAGVFAGPFGTERYRRQASALDDRAEAARATLATIPEPTSGDDLSGLLELLTVLRDADVIDSSESPWQTWTMEERRAFLSLFLGDVTLTKAAGRGGGDKVAWRGAERLTVKWVGEVVPF</sequence>
<dbReference type="Gene3D" id="3.40.50.1390">
    <property type="entry name" value="Resolvase, N-terminal catalytic domain"/>
    <property type="match status" value="1"/>
</dbReference>
<feature type="domain" description="Recombinase" evidence="4">
    <location>
        <begin position="170"/>
        <end position="311"/>
    </location>
</feature>
<keyword evidence="2" id="KW-0233">DNA recombination</keyword>
<dbReference type="InterPro" id="IPR011109">
    <property type="entry name" value="DNA_bind_recombinase_dom"/>
</dbReference>
<dbReference type="PROSITE" id="PS51736">
    <property type="entry name" value="RECOMBINASES_3"/>
    <property type="match status" value="1"/>
</dbReference>
<dbReference type="Gene3D" id="3.90.1750.20">
    <property type="entry name" value="Putative Large Serine Recombinase, Chain B, Domain 2"/>
    <property type="match status" value="1"/>
</dbReference>
<dbReference type="InterPro" id="IPR025827">
    <property type="entry name" value="Zn_ribbon_recom_dom"/>
</dbReference>
<evidence type="ECO:0000259" key="3">
    <source>
        <dbReference type="PROSITE" id="PS51736"/>
    </source>
</evidence>
<organism evidence="5">
    <name type="scientific">Pedococcus sp. KACC 23699</name>
    <dbReference type="NCBI Taxonomy" id="3149228"/>
    <lineage>
        <taxon>Bacteria</taxon>
        <taxon>Bacillati</taxon>
        <taxon>Actinomycetota</taxon>
        <taxon>Actinomycetes</taxon>
        <taxon>Micrococcales</taxon>
        <taxon>Intrasporangiaceae</taxon>
        <taxon>Pedococcus</taxon>
    </lineage>
</organism>
<dbReference type="Pfam" id="PF13408">
    <property type="entry name" value="Zn_ribbon_recom"/>
    <property type="match status" value="1"/>
</dbReference>
<proteinExistence type="predicted"/>
<gene>
    <name evidence="5" type="ORF">ABEG17_02360</name>
</gene>
<dbReference type="GO" id="GO:0003677">
    <property type="term" value="F:DNA binding"/>
    <property type="evidence" value="ECO:0007669"/>
    <property type="project" value="UniProtKB-KW"/>
</dbReference>
<dbReference type="GO" id="GO:0000150">
    <property type="term" value="F:DNA strand exchange activity"/>
    <property type="evidence" value="ECO:0007669"/>
    <property type="project" value="InterPro"/>
</dbReference>
<dbReference type="AlphaFoldDB" id="A0AAU7JUQ2"/>
<dbReference type="PANTHER" id="PTHR30461">
    <property type="entry name" value="DNA-INVERTASE FROM LAMBDOID PROPHAGE"/>
    <property type="match status" value="1"/>
</dbReference>
<dbReference type="InterPro" id="IPR036162">
    <property type="entry name" value="Resolvase-like_N_sf"/>
</dbReference>
<name>A0AAU7JUQ2_9MICO</name>
<evidence type="ECO:0000256" key="1">
    <source>
        <dbReference type="ARBA" id="ARBA00023125"/>
    </source>
</evidence>